<gene>
    <name evidence="2" type="ORF">LX81_03971</name>
</gene>
<dbReference type="InterPro" id="IPR043166">
    <property type="entry name" value="LarA-like_C"/>
</dbReference>
<dbReference type="InterPro" id="IPR018657">
    <property type="entry name" value="LarA-like_N"/>
</dbReference>
<dbReference type="Proteomes" id="UP000248916">
    <property type="component" value="Unassembled WGS sequence"/>
</dbReference>
<accession>A0A2W7PPL7</accession>
<evidence type="ECO:0000259" key="1">
    <source>
        <dbReference type="Pfam" id="PF09861"/>
    </source>
</evidence>
<organism evidence="2 3">
    <name type="scientific">Palleronia aestuarii</name>
    <dbReference type="NCBI Taxonomy" id="568105"/>
    <lineage>
        <taxon>Bacteria</taxon>
        <taxon>Pseudomonadati</taxon>
        <taxon>Pseudomonadota</taxon>
        <taxon>Alphaproteobacteria</taxon>
        <taxon>Rhodobacterales</taxon>
        <taxon>Roseobacteraceae</taxon>
        <taxon>Palleronia</taxon>
    </lineage>
</organism>
<dbReference type="AlphaFoldDB" id="A0A2W7PPL7"/>
<comment type="caution">
    <text evidence="2">The sequence shown here is derived from an EMBL/GenBank/DDBJ whole genome shotgun (WGS) entry which is preliminary data.</text>
</comment>
<dbReference type="EMBL" id="QKZL01000033">
    <property type="protein sequence ID" value="PZX11299.1"/>
    <property type="molecule type" value="Genomic_DNA"/>
</dbReference>
<feature type="domain" description="LarA-like N-terminal" evidence="1">
    <location>
        <begin position="10"/>
        <end position="200"/>
    </location>
</feature>
<dbReference type="Gene3D" id="3.90.226.30">
    <property type="match status" value="1"/>
</dbReference>
<sequence length="465" mass="50675">MNVALPDTATVVRYGETYTDPPSCDPVDATRNALRSPGGGMKPLSEIAGPGKRVAIAFPDRVKGGAHAKAHRKVSIPLVVEELLRGGCELKNITLICAMGLHRMNTVAEWRDYLGSEIVDQFLPDRIVNHDAEDPKLKRYNDDAYGNVVECNPIFADADIAIVIGHCAGNPYGGFSGGHKMVATGITGWRSIASHHVPQTMHRDDWLGAAPKGRMRDQFTSIAKTMEENIGKQIFAVDAVIGQFAEVLAVHAGSLDYVEEACWPLAGERTNVTLENTEPADVLVVGVPRNFHYGPGMGSNPVLMGLALGGQLSRCWNALRPDPVLIAVAQLDGWFNPNWFPSYEETFWQMTRHNDASEYLASDEARDMALHPEYRYRYSTNYTYHPFHAMSMLSGGAIPAKRCRKVLIVGSKEPLHAKALGMSPVATFEAAMAEAERHVGKSPKILCTPECFSGGAAVHLTAGRV</sequence>
<reference evidence="2 3" key="1">
    <citation type="submission" date="2018-06" db="EMBL/GenBank/DDBJ databases">
        <title>Genomic Encyclopedia of Archaeal and Bacterial Type Strains, Phase II (KMG-II): from individual species to whole genera.</title>
        <authorList>
            <person name="Goeker M."/>
        </authorList>
    </citation>
    <scope>NUCLEOTIDE SEQUENCE [LARGE SCALE GENOMIC DNA]</scope>
    <source>
        <strain evidence="2 3">DSM 22009</strain>
    </source>
</reference>
<proteinExistence type="predicted"/>
<dbReference type="PANTHER" id="PTHR33171:SF17">
    <property type="entry name" value="LARA-LIKE N-TERMINAL DOMAIN-CONTAINING PROTEIN"/>
    <property type="match status" value="1"/>
</dbReference>
<protein>
    <submittedName>
        <fullName evidence="2">Uncharacterized protein DUF2088</fullName>
    </submittedName>
</protein>
<evidence type="ECO:0000313" key="2">
    <source>
        <dbReference type="EMBL" id="PZX11299.1"/>
    </source>
</evidence>
<dbReference type="Pfam" id="PF09861">
    <property type="entry name" value="Lar_N"/>
    <property type="match status" value="1"/>
</dbReference>
<evidence type="ECO:0000313" key="3">
    <source>
        <dbReference type="Proteomes" id="UP000248916"/>
    </source>
</evidence>
<dbReference type="PANTHER" id="PTHR33171">
    <property type="entry name" value="LAR_N DOMAIN-CONTAINING PROTEIN"/>
    <property type="match status" value="1"/>
</dbReference>
<dbReference type="InterPro" id="IPR048068">
    <property type="entry name" value="LarA-like"/>
</dbReference>
<dbReference type="GO" id="GO:0050043">
    <property type="term" value="F:lactate racemase activity"/>
    <property type="evidence" value="ECO:0007669"/>
    <property type="project" value="InterPro"/>
</dbReference>
<keyword evidence="3" id="KW-1185">Reference proteome</keyword>
<dbReference type="Gene3D" id="3.40.50.11440">
    <property type="match status" value="1"/>
</dbReference>
<name>A0A2W7PPL7_9RHOB</name>